<evidence type="ECO:0000256" key="12">
    <source>
        <dbReference type="SAM" id="Phobius"/>
    </source>
</evidence>
<keyword evidence="11 12" id="KW-0472">Membrane</keyword>
<feature type="transmembrane region" description="Helical" evidence="12">
    <location>
        <begin position="789"/>
        <end position="808"/>
    </location>
</feature>
<dbReference type="AlphaFoldDB" id="A0A919Y2H3"/>
<comment type="similarity">
    <text evidence="2">Belongs to the cation transport ATPase (P-type) (TC 3.A.3) family. Type IIA subfamily.</text>
</comment>
<dbReference type="InterPro" id="IPR023299">
    <property type="entry name" value="ATPase_P-typ_cyto_dom_N"/>
</dbReference>
<sequence length="910" mass="100704">MKTQSEHYQTTVEHLASHYEQGNFEFGLSHAEARKRLDLYGPNKLVGERVPKWKLFVRQFNNMIIYILIFAAFLTVVMGHISDAIIIGLVVVINALIGYYQEANASDALEKIKGMLSTQATVYRDGARIDIPAEELVVGDVVFLEAGDSVPADLRIVDADNLRIQESALTGEADSVEKVTQELTAENVALADQINMAFASTSVTNGSGLGVVVATAENTEIGKISMEVQGVQERKTPLMKEIDGLGKGVSYVVIGAAVVLFIMGLFMEIYSLSVLSLAVVTMVVGSIPEGLPATTSVILAMGVSDMAKRKHTIVKSLPAVETLGSVDIIATDKTGTLTKNEMTVKDIYIDNYHYEVTGDGYKPEGEIREFGEPVELKPRLRLFLEAGYEANDTLLLHEQDTWSLNGEPTDGAFLTLYHKIFDYRQDSQYIELDMLPFDSDYRYMAKLVMHKESRQKLLFIKGSPDKLFPMASKCDEGFDQNKWNRIVRELSLQGKRVVAVGYKHCPDDMEEISHELLHSGIQFLGVAGIIDPPREEVIDALKVMRQAGVEVKIITGDHPLTAKTIGEKLGLADEIQVITGPEWDQLSADEQKEAALKHQVFARTTPKNKLEIVSALQASKKVTAMTGDGVNDAPALKKADIGIAMGIKGTDVAKDSADMILANDNFATMSVAIKEGRRIYDNIKKSILFLLPTSFAEGLIIAFTILMQQSMPLQATQLLWINMVSAITIQFAFIFEPAEEGIMNRPPRRTGGALMSKHDIFQMAYVSVLMAIVSLIAYDWLIYMGADQAIASTMMVNIIVMSKIFYLFNIRTSRLAFSSSFFTNPKAFLIIGIMILLQLILTYAPFMQGAFHTASMTLVEWAIAVLCGLIVLIVAEIDKFIRLRLQARKKGEIRMRQEARPRTVTQSSSE</sequence>
<dbReference type="InterPro" id="IPR036412">
    <property type="entry name" value="HAD-like_sf"/>
</dbReference>
<feature type="transmembrane region" description="Helical" evidence="12">
    <location>
        <begin position="84"/>
        <end position="101"/>
    </location>
</feature>
<dbReference type="SFLD" id="SFLDG00002">
    <property type="entry name" value="C1.7:_P-type_atpase_like"/>
    <property type="match status" value="1"/>
</dbReference>
<dbReference type="GO" id="GO:1990573">
    <property type="term" value="P:potassium ion import across plasma membrane"/>
    <property type="evidence" value="ECO:0007669"/>
    <property type="project" value="TreeGrafter"/>
</dbReference>
<evidence type="ECO:0000256" key="7">
    <source>
        <dbReference type="ARBA" id="ARBA00022840"/>
    </source>
</evidence>
<dbReference type="Gene3D" id="3.40.1110.10">
    <property type="entry name" value="Calcium-transporting ATPase, cytoplasmic domain N"/>
    <property type="match status" value="1"/>
</dbReference>
<keyword evidence="3" id="KW-0813">Transport</keyword>
<dbReference type="GO" id="GO:1902600">
    <property type="term" value="P:proton transmembrane transport"/>
    <property type="evidence" value="ECO:0007669"/>
    <property type="project" value="TreeGrafter"/>
</dbReference>
<dbReference type="InterPro" id="IPR006068">
    <property type="entry name" value="ATPase_P-typ_cation-transptr_C"/>
</dbReference>
<feature type="transmembrane region" description="Helical" evidence="12">
    <location>
        <begin position="273"/>
        <end position="300"/>
    </location>
</feature>
<evidence type="ECO:0000256" key="3">
    <source>
        <dbReference type="ARBA" id="ARBA00022448"/>
    </source>
</evidence>
<feature type="transmembrane region" description="Helical" evidence="12">
    <location>
        <begin position="719"/>
        <end position="739"/>
    </location>
</feature>
<evidence type="ECO:0000259" key="13">
    <source>
        <dbReference type="SMART" id="SM00831"/>
    </source>
</evidence>
<feature type="transmembrane region" description="Helical" evidence="12">
    <location>
        <begin position="687"/>
        <end position="707"/>
    </location>
</feature>
<dbReference type="PANTHER" id="PTHR43294:SF20">
    <property type="entry name" value="P-TYPE ATPASE"/>
    <property type="match status" value="1"/>
</dbReference>
<dbReference type="Pfam" id="PF00689">
    <property type="entry name" value="Cation_ATPase_C"/>
    <property type="match status" value="1"/>
</dbReference>
<dbReference type="Gene3D" id="1.20.1110.10">
    <property type="entry name" value="Calcium-transporting ATPase, transmembrane domain"/>
    <property type="match status" value="1"/>
</dbReference>
<dbReference type="GO" id="GO:0006883">
    <property type="term" value="P:intracellular sodium ion homeostasis"/>
    <property type="evidence" value="ECO:0007669"/>
    <property type="project" value="TreeGrafter"/>
</dbReference>
<dbReference type="InterPro" id="IPR004014">
    <property type="entry name" value="ATPase_P-typ_cation-transptr_N"/>
</dbReference>
<dbReference type="PANTHER" id="PTHR43294">
    <property type="entry name" value="SODIUM/POTASSIUM-TRANSPORTING ATPASE SUBUNIT ALPHA"/>
    <property type="match status" value="1"/>
</dbReference>
<dbReference type="EMBL" id="BORS01000002">
    <property type="protein sequence ID" value="GIO40895.1"/>
    <property type="molecule type" value="Genomic_DNA"/>
</dbReference>
<dbReference type="PROSITE" id="PS00154">
    <property type="entry name" value="ATPASE_E1_E2"/>
    <property type="match status" value="1"/>
</dbReference>
<feature type="transmembrane region" description="Helical" evidence="12">
    <location>
        <begin position="248"/>
        <end position="267"/>
    </location>
</feature>
<dbReference type="SUPFAM" id="SSF56784">
    <property type="entry name" value="HAD-like"/>
    <property type="match status" value="1"/>
</dbReference>
<dbReference type="NCBIfam" id="TIGR01494">
    <property type="entry name" value="ATPase_P-type"/>
    <property type="match status" value="2"/>
</dbReference>
<dbReference type="SUPFAM" id="SSF81653">
    <property type="entry name" value="Calcium ATPase, transduction domain A"/>
    <property type="match status" value="1"/>
</dbReference>
<feature type="transmembrane region" description="Helical" evidence="12">
    <location>
        <begin position="60"/>
        <end position="78"/>
    </location>
</feature>
<evidence type="ECO:0000313" key="15">
    <source>
        <dbReference type="Proteomes" id="UP000678895"/>
    </source>
</evidence>
<dbReference type="InterPro" id="IPR059000">
    <property type="entry name" value="ATPase_P-type_domA"/>
</dbReference>
<dbReference type="InterPro" id="IPR018303">
    <property type="entry name" value="ATPase_P-typ_P_site"/>
</dbReference>
<dbReference type="InterPro" id="IPR008250">
    <property type="entry name" value="ATPase_P-typ_transduc_dom_A_sf"/>
</dbReference>
<dbReference type="SUPFAM" id="SSF81660">
    <property type="entry name" value="Metal cation-transporting ATPase, ATP-binding domain N"/>
    <property type="match status" value="1"/>
</dbReference>
<dbReference type="GO" id="GO:0030007">
    <property type="term" value="P:intracellular potassium ion homeostasis"/>
    <property type="evidence" value="ECO:0007669"/>
    <property type="project" value="TreeGrafter"/>
</dbReference>
<dbReference type="Gene3D" id="2.70.150.10">
    <property type="entry name" value="Calcium-transporting ATPase, cytoplasmic transduction domain A"/>
    <property type="match status" value="1"/>
</dbReference>
<keyword evidence="5 12" id="KW-0812">Transmembrane</keyword>
<dbReference type="GO" id="GO:0005391">
    <property type="term" value="F:P-type sodium:potassium-exchanging transporter activity"/>
    <property type="evidence" value="ECO:0007669"/>
    <property type="project" value="TreeGrafter"/>
</dbReference>
<dbReference type="GO" id="GO:0016887">
    <property type="term" value="F:ATP hydrolysis activity"/>
    <property type="evidence" value="ECO:0007669"/>
    <property type="project" value="InterPro"/>
</dbReference>
<reference evidence="14" key="1">
    <citation type="submission" date="2021-03" db="EMBL/GenBank/DDBJ databases">
        <title>Antimicrobial resistance genes in bacteria isolated from Japanese honey, and their potential for conferring macrolide and lincosamide resistance in the American foulbrood pathogen Paenibacillus larvae.</title>
        <authorList>
            <person name="Okamoto M."/>
            <person name="Kumagai M."/>
            <person name="Kanamori H."/>
            <person name="Takamatsu D."/>
        </authorList>
    </citation>
    <scope>NUCLEOTIDE SEQUENCE</scope>
    <source>
        <strain evidence="14">J41TS4</strain>
    </source>
</reference>
<dbReference type="RefSeq" id="WP_301624839.1">
    <property type="nucleotide sequence ID" value="NZ_BORS01000002.1"/>
</dbReference>
<keyword evidence="7" id="KW-0067">ATP-binding</keyword>
<evidence type="ECO:0000256" key="5">
    <source>
        <dbReference type="ARBA" id="ARBA00022692"/>
    </source>
</evidence>
<dbReference type="InterPro" id="IPR001757">
    <property type="entry name" value="P_typ_ATPase"/>
</dbReference>
<dbReference type="PRINTS" id="PR00119">
    <property type="entry name" value="CATATPASE"/>
</dbReference>
<dbReference type="Pfam" id="PF13246">
    <property type="entry name" value="Cation_ATPase"/>
    <property type="match status" value="1"/>
</dbReference>
<name>A0A919Y2H3_9BACL</name>
<dbReference type="InterPro" id="IPR023214">
    <property type="entry name" value="HAD_sf"/>
</dbReference>
<keyword evidence="10" id="KW-0406">Ion transport</keyword>
<accession>A0A919Y2H3</accession>
<dbReference type="InterPro" id="IPR023298">
    <property type="entry name" value="ATPase_P-typ_TM_dom_sf"/>
</dbReference>
<dbReference type="InterPro" id="IPR044492">
    <property type="entry name" value="P_typ_ATPase_HD_dom"/>
</dbReference>
<comment type="caution">
    <text evidence="14">The sequence shown here is derived from an EMBL/GenBank/DDBJ whole genome shotgun (WGS) entry which is preliminary data.</text>
</comment>
<dbReference type="Gene3D" id="3.40.50.1000">
    <property type="entry name" value="HAD superfamily/HAD-like"/>
    <property type="match status" value="1"/>
</dbReference>
<dbReference type="GO" id="GO:0005524">
    <property type="term" value="F:ATP binding"/>
    <property type="evidence" value="ECO:0007669"/>
    <property type="project" value="UniProtKB-KW"/>
</dbReference>
<feature type="transmembrane region" description="Helical" evidence="12">
    <location>
        <begin position="760"/>
        <end position="783"/>
    </location>
</feature>
<evidence type="ECO:0000256" key="10">
    <source>
        <dbReference type="ARBA" id="ARBA00023065"/>
    </source>
</evidence>
<dbReference type="SFLD" id="SFLDS00003">
    <property type="entry name" value="Haloacid_Dehalogenase"/>
    <property type="match status" value="1"/>
</dbReference>
<dbReference type="InterPro" id="IPR050510">
    <property type="entry name" value="Cation_transp_ATPase_P-type"/>
</dbReference>
<dbReference type="SMART" id="SM00831">
    <property type="entry name" value="Cation_ATPase_N"/>
    <property type="match status" value="1"/>
</dbReference>
<keyword evidence="9 12" id="KW-1133">Transmembrane helix</keyword>
<dbReference type="SUPFAM" id="SSF81665">
    <property type="entry name" value="Calcium ATPase, transmembrane domain M"/>
    <property type="match status" value="1"/>
</dbReference>
<evidence type="ECO:0000313" key="14">
    <source>
        <dbReference type="EMBL" id="GIO40895.1"/>
    </source>
</evidence>
<keyword evidence="8" id="KW-1278">Translocase</keyword>
<evidence type="ECO:0000256" key="8">
    <source>
        <dbReference type="ARBA" id="ARBA00022967"/>
    </source>
</evidence>
<evidence type="ECO:0000256" key="1">
    <source>
        <dbReference type="ARBA" id="ARBA00004141"/>
    </source>
</evidence>
<organism evidence="14 15">
    <name type="scientific">Paenibacillus apis</name>
    <dbReference type="NCBI Taxonomy" id="1792174"/>
    <lineage>
        <taxon>Bacteria</taxon>
        <taxon>Bacillati</taxon>
        <taxon>Bacillota</taxon>
        <taxon>Bacilli</taxon>
        <taxon>Bacillales</taxon>
        <taxon>Paenibacillaceae</taxon>
        <taxon>Paenibacillus</taxon>
    </lineage>
</organism>
<protein>
    <submittedName>
        <fullName evidence="14">Magnesium-transporting ATPase</fullName>
    </submittedName>
</protein>
<evidence type="ECO:0000256" key="6">
    <source>
        <dbReference type="ARBA" id="ARBA00022741"/>
    </source>
</evidence>
<feature type="transmembrane region" description="Helical" evidence="12">
    <location>
        <begin position="828"/>
        <end position="846"/>
    </location>
</feature>
<dbReference type="GO" id="GO:0005886">
    <property type="term" value="C:plasma membrane"/>
    <property type="evidence" value="ECO:0007669"/>
    <property type="project" value="TreeGrafter"/>
</dbReference>
<proteinExistence type="inferred from homology"/>
<gene>
    <name evidence="14" type="ORF">J41TS4_06530</name>
</gene>
<evidence type="ECO:0000256" key="9">
    <source>
        <dbReference type="ARBA" id="ARBA00022989"/>
    </source>
</evidence>
<feature type="transmembrane region" description="Helical" evidence="12">
    <location>
        <begin position="858"/>
        <end position="881"/>
    </location>
</feature>
<dbReference type="Pfam" id="PF00122">
    <property type="entry name" value="E1-E2_ATPase"/>
    <property type="match status" value="1"/>
</dbReference>
<dbReference type="GO" id="GO:0036376">
    <property type="term" value="P:sodium ion export across plasma membrane"/>
    <property type="evidence" value="ECO:0007669"/>
    <property type="project" value="TreeGrafter"/>
</dbReference>
<dbReference type="Proteomes" id="UP000678895">
    <property type="component" value="Unassembled WGS sequence"/>
</dbReference>
<evidence type="ECO:0000256" key="4">
    <source>
        <dbReference type="ARBA" id="ARBA00022553"/>
    </source>
</evidence>
<dbReference type="PRINTS" id="PR00120">
    <property type="entry name" value="HATPASE"/>
</dbReference>
<keyword evidence="6" id="KW-0547">Nucleotide-binding</keyword>
<evidence type="ECO:0000256" key="11">
    <source>
        <dbReference type="ARBA" id="ARBA00023136"/>
    </source>
</evidence>
<evidence type="ECO:0000256" key="2">
    <source>
        <dbReference type="ARBA" id="ARBA00005675"/>
    </source>
</evidence>
<keyword evidence="15" id="KW-1185">Reference proteome</keyword>
<dbReference type="Pfam" id="PF00690">
    <property type="entry name" value="Cation_ATPase_N"/>
    <property type="match status" value="1"/>
</dbReference>
<keyword evidence="4" id="KW-0597">Phosphoprotein</keyword>
<feature type="domain" description="Cation-transporting P-type ATPase N-terminal" evidence="13">
    <location>
        <begin position="6"/>
        <end position="80"/>
    </location>
</feature>
<comment type="subcellular location">
    <subcellularLocation>
        <location evidence="1">Membrane</location>
        <topology evidence="1">Multi-pass membrane protein</topology>
    </subcellularLocation>
</comment>
<dbReference type="SFLD" id="SFLDF00027">
    <property type="entry name" value="p-type_atpase"/>
    <property type="match status" value="1"/>
</dbReference>